<proteinExistence type="predicted"/>
<dbReference type="Proteomes" id="UP000660745">
    <property type="component" value="Unassembled WGS sequence"/>
</dbReference>
<comment type="caution">
    <text evidence="1">The sequence shown here is derived from an EMBL/GenBank/DDBJ whole genome shotgun (WGS) entry which is preliminary data.</text>
</comment>
<name>A0A918A3R0_9ACTN</name>
<accession>A0A918A3R0</accession>
<dbReference type="EMBL" id="BMNK01000003">
    <property type="protein sequence ID" value="GGP04855.1"/>
    <property type="molecule type" value="Genomic_DNA"/>
</dbReference>
<protein>
    <submittedName>
        <fullName evidence="1">Uncharacterized protein</fullName>
    </submittedName>
</protein>
<organism evidence="1 2">
    <name type="scientific">Nonomuraea glycinis</name>
    <dbReference type="NCBI Taxonomy" id="2047744"/>
    <lineage>
        <taxon>Bacteria</taxon>
        <taxon>Bacillati</taxon>
        <taxon>Actinomycetota</taxon>
        <taxon>Actinomycetes</taxon>
        <taxon>Streptosporangiales</taxon>
        <taxon>Streptosporangiaceae</taxon>
        <taxon>Nonomuraea</taxon>
    </lineage>
</organism>
<reference evidence="1" key="2">
    <citation type="submission" date="2020-09" db="EMBL/GenBank/DDBJ databases">
        <authorList>
            <person name="Sun Q."/>
            <person name="Zhou Y."/>
        </authorList>
    </citation>
    <scope>NUCLEOTIDE SEQUENCE</scope>
    <source>
        <strain evidence="1">CGMCC 4.7430</strain>
    </source>
</reference>
<dbReference type="RefSeq" id="WP_189138418.1">
    <property type="nucleotide sequence ID" value="NZ_BMNK01000003.1"/>
</dbReference>
<sequence>MNAEFEYIVMKNHAKELREAAAEHRRVREALKGRRDERRRRSFLARFLSA</sequence>
<evidence type="ECO:0000313" key="2">
    <source>
        <dbReference type="Proteomes" id="UP000660745"/>
    </source>
</evidence>
<reference evidence="1" key="1">
    <citation type="journal article" date="2014" name="Int. J. Syst. Evol. Microbiol.">
        <title>Complete genome sequence of Corynebacterium casei LMG S-19264T (=DSM 44701T), isolated from a smear-ripened cheese.</title>
        <authorList>
            <consortium name="US DOE Joint Genome Institute (JGI-PGF)"/>
            <person name="Walter F."/>
            <person name="Albersmeier A."/>
            <person name="Kalinowski J."/>
            <person name="Ruckert C."/>
        </authorList>
    </citation>
    <scope>NUCLEOTIDE SEQUENCE</scope>
    <source>
        <strain evidence="1">CGMCC 4.7430</strain>
    </source>
</reference>
<keyword evidence="2" id="KW-1185">Reference proteome</keyword>
<evidence type="ECO:0000313" key="1">
    <source>
        <dbReference type="EMBL" id="GGP04855.1"/>
    </source>
</evidence>
<dbReference type="AlphaFoldDB" id="A0A918A3R0"/>
<gene>
    <name evidence="1" type="ORF">GCM10012278_21940</name>
</gene>